<protein>
    <submittedName>
        <fullName evidence="1">Uncharacterized protein</fullName>
    </submittedName>
</protein>
<evidence type="ECO:0000313" key="1">
    <source>
        <dbReference type="EMBL" id="KAI7995749.1"/>
    </source>
</evidence>
<name>A0ACC0G5C9_9ERIC</name>
<dbReference type="EMBL" id="CM045769">
    <property type="protein sequence ID" value="KAI7995749.1"/>
    <property type="molecule type" value="Genomic_DNA"/>
</dbReference>
<keyword evidence="2" id="KW-1185">Reference proteome</keyword>
<reference evidence="1 2" key="1">
    <citation type="journal article" date="2022" name="Plant J.">
        <title>Chromosome-level genome of Camellia lanceoleosa provides a valuable resource for understanding genome evolution and self-incompatibility.</title>
        <authorList>
            <person name="Gong W."/>
            <person name="Xiao S."/>
            <person name="Wang L."/>
            <person name="Liao Z."/>
            <person name="Chang Y."/>
            <person name="Mo W."/>
            <person name="Hu G."/>
            <person name="Li W."/>
            <person name="Zhao G."/>
            <person name="Zhu H."/>
            <person name="Hu X."/>
            <person name="Ji K."/>
            <person name="Xiang X."/>
            <person name="Song Q."/>
            <person name="Yuan D."/>
            <person name="Jin S."/>
            <person name="Zhang L."/>
        </authorList>
    </citation>
    <scope>NUCLEOTIDE SEQUENCE [LARGE SCALE GENOMIC DNA]</scope>
    <source>
        <strain evidence="1">SQ_2022a</strain>
    </source>
</reference>
<dbReference type="Proteomes" id="UP001060215">
    <property type="component" value="Chromosome 12"/>
</dbReference>
<comment type="caution">
    <text evidence="1">The sequence shown here is derived from an EMBL/GenBank/DDBJ whole genome shotgun (WGS) entry which is preliminary data.</text>
</comment>
<gene>
    <name evidence="1" type="ORF">LOK49_LG11G00653</name>
</gene>
<organism evidence="1 2">
    <name type="scientific">Camellia lanceoleosa</name>
    <dbReference type="NCBI Taxonomy" id="1840588"/>
    <lineage>
        <taxon>Eukaryota</taxon>
        <taxon>Viridiplantae</taxon>
        <taxon>Streptophyta</taxon>
        <taxon>Embryophyta</taxon>
        <taxon>Tracheophyta</taxon>
        <taxon>Spermatophyta</taxon>
        <taxon>Magnoliopsida</taxon>
        <taxon>eudicotyledons</taxon>
        <taxon>Gunneridae</taxon>
        <taxon>Pentapetalae</taxon>
        <taxon>asterids</taxon>
        <taxon>Ericales</taxon>
        <taxon>Theaceae</taxon>
        <taxon>Camellia</taxon>
    </lineage>
</organism>
<accession>A0ACC0G5C9</accession>
<sequence length="103" mass="11682">MPNMVLEDESLAQLKLQVQGCVQNLPNVNDDQIMKDENPPIEAQCIQLERTMGETRETVVPYALESNESKRVVAEIELNIPLKAQDCNPWSPIKPKLMNSHQL</sequence>
<evidence type="ECO:0000313" key="2">
    <source>
        <dbReference type="Proteomes" id="UP001060215"/>
    </source>
</evidence>
<proteinExistence type="predicted"/>